<keyword evidence="6" id="KW-1185">Reference proteome</keyword>
<comment type="caution">
    <text evidence="5">The sequence shown here is derived from an EMBL/GenBank/DDBJ whole genome shotgun (WGS) entry which is preliminary data.</text>
</comment>
<evidence type="ECO:0000256" key="3">
    <source>
        <dbReference type="SAM" id="MobiDB-lite"/>
    </source>
</evidence>
<dbReference type="NCBIfam" id="TIGR01766">
    <property type="entry name" value="IS200/IS605 family accessory protein TnpB-like domain"/>
    <property type="match status" value="1"/>
</dbReference>
<proteinExistence type="predicted"/>
<protein>
    <recommendedName>
        <fullName evidence="4">Cas12f1-like TNB domain-containing protein</fullName>
    </recommendedName>
</protein>
<feature type="compositionally biased region" description="Polar residues" evidence="3">
    <location>
        <begin position="107"/>
        <end position="117"/>
    </location>
</feature>
<dbReference type="InterPro" id="IPR010095">
    <property type="entry name" value="Cas12f1-like_TNB"/>
</dbReference>
<feature type="domain" description="Cas12f1-like TNB" evidence="4">
    <location>
        <begin position="131"/>
        <end position="183"/>
    </location>
</feature>
<accession>A0ABQ6DV59</accession>
<dbReference type="EMBL" id="BSPQ01000001">
    <property type="protein sequence ID" value="GLS89001.1"/>
    <property type="molecule type" value="Genomic_DNA"/>
</dbReference>
<keyword evidence="2" id="KW-0175">Coiled coil</keyword>
<gene>
    <name evidence="5" type="ORF">GCM10007916_00680</name>
</gene>
<feature type="region of interest" description="Disordered" evidence="3">
    <location>
        <begin position="95"/>
        <end position="117"/>
    </location>
</feature>
<evidence type="ECO:0000256" key="2">
    <source>
        <dbReference type="SAM" id="Coils"/>
    </source>
</evidence>
<evidence type="ECO:0000259" key="4">
    <source>
        <dbReference type="Pfam" id="PF07282"/>
    </source>
</evidence>
<evidence type="ECO:0000256" key="1">
    <source>
        <dbReference type="ARBA" id="ARBA00023125"/>
    </source>
</evidence>
<evidence type="ECO:0000313" key="5">
    <source>
        <dbReference type="EMBL" id="GLS89001.1"/>
    </source>
</evidence>
<organism evidence="5 6">
    <name type="scientific">Psychromonas marina</name>
    <dbReference type="NCBI Taxonomy" id="88364"/>
    <lineage>
        <taxon>Bacteria</taxon>
        <taxon>Pseudomonadati</taxon>
        <taxon>Pseudomonadota</taxon>
        <taxon>Gammaproteobacteria</taxon>
        <taxon>Alteromonadales</taxon>
        <taxon>Psychromonadaceae</taxon>
        <taxon>Psychromonas</taxon>
    </lineage>
</organism>
<dbReference type="Pfam" id="PF07282">
    <property type="entry name" value="Cas12f1-like_TNB"/>
    <property type="match status" value="1"/>
</dbReference>
<dbReference type="Proteomes" id="UP001157353">
    <property type="component" value="Unassembled WGS sequence"/>
</dbReference>
<evidence type="ECO:0000313" key="6">
    <source>
        <dbReference type="Proteomes" id="UP001157353"/>
    </source>
</evidence>
<keyword evidence="1" id="KW-0238">DNA-binding</keyword>
<name>A0ABQ6DV59_9GAMM</name>
<feature type="coiled-coil region" evidence="2">
    <location>
        <begin position="23"/>
        <end position="67"/>
    </location>
</feature>
<sequence length="190" mass="21342">MSLLHHNIQVASLKANAKKKAYYQRILAKKKRLNKNKKKHRCESNSQQRLANKIAKLDNKNANIRENFCHTISKEIVQEAKAIISLEDLKLKNMTRKAKPKRDASGRNFTKNNARAKSGLNRSMLNVSLGRLGVFVTYKANDFGKAVVHVNPAYTSRTCHVCQGKNTARPNQAAIICLNGCGTLLTKMQL</sequence>
<reference evidence="6" key="1">
    <citation type="journal article" date="2019" name="Int. J. Syst. Evol. Microbiol.">
        <title>The Global Catalogue of Microorganisms (GCM) 10K type strain sequencing project: providing services to taxonomists for standard genome sequencing and annotation.</title>
        <authorList>
            <consortium name="The Broad Institute Genomics Platform"/>
            <consortium name="The Broad Institute Genome Sequencing Center for Infectious Disease"/>
            <person name="Wu L."/>
            <person name="Ma J."/>
        </authorList>
    </citation>
    <scope>NUCLEOTIDE SEQUENCE [LARGE SCALE GENOMIC DNA]</scope>
    <source>
        <strain evidence="6">NBRC 103166</strain>
    </source>
</reference>